<dbReference type="InterPro" id="IPR050171">
    <property type="entry name" value="MFS_Transporters"/>
</dbReference>
<dbReference type="PANTHER" id="PTHR23517:SF2">
    <property type="entry name" value="MULTIDRUG RESISTANCE PROTEIN MDTH"/>
    <property type="match status" value="1"/>
</dbReference>
<dbReference type="Gene3D" id="1.20.1250.20">
    <property type="entry name" value="MFS general substrate transporter like domains"/>
    <property type="match status" value="1"/>
</dbReference>
<dbReference type="InterPro" id="IPR011701">
    <property type="entry name" value="MFS"/>
</dbReference>
<dbReference type="RefSeq" id="WP_145813585.1">
    <property type="nucleotide sequence ID" value="NZ_VIVK01000002.1"/>
</dbReference>
<feature type="transmembrane region" description="Helical" evidence="7">
    <location>
        <begin position="139"/>
        <end position="161"/>
    </location>
</feature>
<dbReference type="InterPro" id="IPR036259">
    <property type="entry name" value="MFS_trans_sf"/>
</dbReference>
<feature type="transmembrane region" description="Helical" evidence="7">
    <location>
        <begin position="52"/>
        <end position="69"/>
    </location>
</feature>
<feature type="transmembrane region" description="Helical" evidence="7">
    <location>
        <begin position="296"/>
        <end position="316"/>
    </location>
</feature>
<keyword evidence="5 7" id="KW-1133">Transmembrane helix</keyword>
<gene>
    <name evidence="9" type="ORF">FB561_6239</name>
</gene>
<organism evidence="9 10">
    <name type="scientific">Kribbella amoyensis</name>
    <dbReference type="NCBI Taxonomy" id="996641"/>
    <lineage>
        <taxon>Bacteria</taxon>
        <taxon>Bacillati</taxon>
        <taxon>Actinomycetota</taxon>
        <taxon>Actinomycetes</taxon>
        <taxon>Propionibacteriales</taxon>
        <taxon>Kribbellaceae</taxon>
        <taxon>Kribbella</taxon>
    </lineage>
</organism>
<feature type="transmembrane region" description="Helical" evidence="7">
    <location>
        <begin position="238"/>
        <end position="258"/>
    </location>
</feature>
<feature type="domain" description="Major facilitator superfamily (MFS) profile" evidence="8">
    <location>
        <begin position="15"/>
        <end position="384"/>
    </location>
</feature>
<evidence type="ECO:0000256" key="5">
    <source>
        <dbReference type="ARBA" id="ARBA00022989"/>
    </source>
</evidence>
<dbReference type="Pfam" id="PF07690">
    <property type="entry name" value="MFS_1"/>
    <property type="match status" value="1"/>
</dbReference>
<evidence type="ECO:0000259" key="8">
    <source>
        <dbReference type="PROSITE" id="PS50850"/>
    </source>
</evidence>
<evidence type="ECO:0000313" key="9">
    <source>
        <dbReference type="EMBL" id="TWD74807.1"/>
    </source>
</evidence>
<feature type="transmembrane region" description="Helical" evidence="7">
    <location>
        <begin position="28"/>
        <end position="46"/>
    </location>
</feature>
<dbReference type="InterPro" id="IPR020846">
    <property type="entry name" value="MFS_dom"/>
</dbReference>
<evidence type="ECO:0000256" key="3">
    <source>
        <dbReference type="ARBA" id="ARBA00022475"/>
    </source>
</evidence>
<comment type="subcellular location">
    <subcellularLocation>
        <location evidence="1">Cell membrane</location>
        <topology evidence="1">Multi-pass membrane protein</topology>
    </subcellularLocation>
</comment>
<evidence type="ECO:0000256" key="6">
    <source>
        <dbReference type="ARBA" id="ARBA00023136"/>
    </source>
</evidence>
<dbReference type="Proteomes" id="UP000318380">
    <property type="component" value="Unassembled WGS sequence"/>
</dbReference>
<keyword evidence="10" id="KW-1185">Reference proteome</keyword>
<feature type="transmembrane region" description="Helical" evidence="7">
    <location>
        <begin position="361"/>
        <end position="379"/>
    </location>
</feature>
<evidence type="ECO:0000256" key="4">
    <source>
        <dbReference type="ARBA" id="ARBA00022692"/>
    </source>
</evidence>
<evidence type="ECO:0000256" key="7">
    <source>
        <dbReference type="SAM" id="Phobius"/>
    </source>
</evidence>
<protein>
    <submittedName>
        <fullName evidence="9">Putative MFS family arabinose efflux permease</fullName>
    </submittedName>
</protein>
<reference evidence="9 10" key="1">
    <citation type="submission" date="2019-06" db="EMBL/GenBank/DDBJ databases">
        <title>Sequencing the genomes of 1000 actinobacteria strains.</title>
        <authorList>
            <person name="Klenk H.-P."/>
        </authorList>
    </citation>
    <scope>NUCLEOTIDE SEQUENCE [LARGE SCALE GENOMIC DNA]</scope>
    <source>
        <strain evidence="9 10">DSM 24683</strain>
    </source>
</reference>
<feature type="transmembrane region" description="Helical" evidence="7">
    <location>
        <begin position="81"/>
        <end position="96"/>
    </location>
</feature>
<evidence type="ECO:0000256" key="2">
    <source>
        <dbReference type="ARBA" id="ARBA00022448"/>
    </source>
</evidence>
<dbReference type="OrthoDB" id="5379144at2"/>
<dbReference type="PANTHER" id="PTHR23517">
    <property type="entry name" value="RESISTANCE PROTEIN MDTM, PUTATIVE-RELATED-RELATED"/>
    <property type="match status" value="1"/>
</dbReference>
<comment type="caution">
    <text evidence="9">The sequence shown here is derived from an EMBL/GenBank/DDBJ whole genome shotgun (WGS) entry which is preliminary data.</text>
</comment>
<name>A0A561B7P9_9ACTN</name>
<dbReference type="GO" id="GO:0022857">
    <property type="term" value="F:transmembrane transporter activity"/>
    <property type="evidence" value="ECO:0007669"/>
    <property type="project" value="InterPro"/>
</dbReference>
<dbReference type="PROSITE" id="PS00216">
    <property type="entry name" value="SUGAR_TRANSPORT_1"/>
    <property type="match status" value="1"/>
</dbReference>
<keyword evidence="6 7" id="KW-0472">Membrane</keyword>
<keyword evidence="3" id="KW-1003">Cell membrane</keyword>
<keyword evidence="2" id="KW-0813">Transport</keyword>
<accession>A0A561B7P9</accession>
<feature type="transmembrane region" description="Helical" evidence="7">
    <location>
        <begin position="328"/>
        <end position="349"/>
    </location>
</feature>
<proteinExistence type="predicted"/>
<dbReference type="AlphaFoldDB" id="A0A561B7P9"/>
<feature type="transmembrane region" description="Helical" evidence="7">
    <location>
        <begin position="209"/>
        <end position="232"/>
    </location>
</feature>
<evidence type="ECO:0000313" key="10">
    <source>
        <dbReference type="Proteomes" id="UP000318380"/>
    </source>
</evidence>
<evidence type="ECO:0000256" key="1">
    <source>
        <dbReference type="ARBA" id="ARBA00004651"/>
    </source>
</evidence>
<sequence>MTTTEAAPPRQISRTVWILVTARAVNRIGAFTLPFLGVLLTVEFGASLGETGFILAVFGLATIPSRLIGGQLADRLGRRRTIVLGLVGCAAQLWIAVSPVLWSAIAAAVLLGLAFEIYEPSSQATIADVTDPADRPAAYGLLSAALAAAGVLAGLLAAAVSHWDLRWLFAADALTCLACAVLVAVALPADRPRDRQPTTKVPVWRDRRLLLLLVSGTAFATLAMQLVIGLPLTLVEKGLSTSGSGFILATSAVVLILGQRLLRVQRLDDFRSMAIGYLLLAVGLVVSAFAQHLVVFLVATVFWSLGELFLLTRYLTQASGLAPEHARARYLAVFGLSWGVATAIAPLTVTRLLESTGPEGLWLSSAAVAVVLAALQPWFRTRLAPA</sequence>
<dbReference type="SUPFAM" id="SSF103473">
    <property type="entry name" value="MFS general substrate transporter"/>
    <property type="match status" value="1"/>
</dbReference>
<dbReference type="PROSITE" id="PS50850">
    <property type="entry name" value="MFS"/>
    <property type="match status" value="1"/>
</dbReference>
<dbReference type="GO" id="GO:0005886">
    <property type="term" value="C:plasma membrane"/>
    <property type="evidence" value="ECO:0007669"/>
    <property type="project" value="UniProtKB-SubCell"/>
</dbReference>
<dbReference type="InterPro" id="IPR005829">
    <property type="entry name" value="Sugar_transporter_CS"/>
</dbReference>
<dbReference type="EMBL" id="VIVK01000002">
    <property type="protein sequence ID" value="TWD74807.1"/>
    <property type="molecule type" value="Genomic_DNA"/>
</dbReference>
<keyword evidence="4 7" id="KW-0812">Transmembrane</keyword>
<feature type="transmembrane region" description="Helical" evidence="7">
    <location>
        <begin position="167"/>
        <end position="189"/>
    </location>
</feature>
<feature type="transmembrane region" description="Helical" evidence="7">
    <location>
        <begin position="270"/>
        <end position="290"/>
    </location>
</feature>